<evidence type="ECO:0000256" key="1">
    <source>
        <dbReference type="SAM" id="Phobius"/>
    </source>
</evidence>
<organism evidence="2 3">
    <name type="scientific">Campylobacter upsaliensis</name>
    <dbReference type="NCBI Taxonomy" id="28080"/>
    <lineage>
        <taxon>Bacteria</taxon>
        <taxon>Pseudomonadati</taxon>
        <taxon>Campylobacterota</taxon>
        <taxon>Epsilonproteobacteria</taxon>
        <taxon>Campylobacterales</taxon>
        <taxon>Campylobacteraceae</taxon>
        <taxon>Campylobacter</taxon>
    </lineage>
</organism>
<protein>
    <submittedName>
        <fullName evidence="2">Uncharacterized protein</fullName>
    </submittedName>
</protein>
<feature type="transmembrane region" description="Helical" evidence="1">
    <location>
        <begin position="16"/>
        <end position="38"/>
    </location>
</feature>
<proteinExistence type="predicted"/>
<evidence type="ECO:0000313" key="3">
    <source>
        <dbReference type="Proteomes" id="UP000278157"/>
    </source>
</evidence>
<accession>A0A3S4SVW5</accession>
<reference evidence="2 3" key="1">
    <citation type="submission" date="2018-12" db="EMBL/GenBank/DDBJ databases">
        <authorList>
            <consortium name="Pathogen Informatics"/>
        </authorList>
    </citation>
    <scope>NUCLEOTIDE SEQUENCE [LARGE SCALE GENOMIC DNA]</scope>
    <source>
        <strain evidence="2 3">NCTC11541</strain>
    </source>
</reference>
<keyword evidence="1" id="KW-0472">Membrane</keyword>
<sequence>MVEVVGAFSFADVLEILKITLFFALVYGVGGFLGYMFVNSLFERGK</sequence>
<name>A0A3S4SVW5_CAMUP</name>
<keyword evidence="1" id="KW-0812">Transmembrane</keyword>
<evidence type="ECO:0000313" key="2">
    <source>
        <dbReference type="EMBL" id="VEG84404.1"/>
    </source>
</evidence>
<dbReference type="RefSeq" id="WP_164715684.1">
    <property type="nucleotide sequence ID" value="NZ_CBCRZS010000003.1"/>
</dbReference>
<dbReference type="AlphaFoldDB" id="A0A3S4SVW5"/>
<keyword evidence="1" id="KW-1133">Transmembrane helix</keyword>
<dbReference type="EMBL" id="LR134372">
    <property type="protein sequence ID" value="VEG84404.1"/>
    <property type="molecule type" value="Genomic_DNA"/>
</dbReference>
<dbReference type="Proteomes" id="UP000278157">
    <property type="component" value="Chromosome"/>
</dbReference>
<gene>
    <name evidence="2" type="ORF">NCTC11541_00424</name>
</gene>